<dbReference type="EMBL" id="CAJNOC010008742">
    <property type="protein sequence ID" value="CAF1120030.1"/>
    <property type="molecule type" value="Genomic_DNA"/>
</dbReference>
<dbReference type="Gene3D" id="3.40.5.60">
    <property type="match status" value="1"/>
</dbReference>
<evidence type="ECO:0000256" key="6">
    <source>
        <dbReference type="PIRNR" id="PIRNR007764"/>
    </source>
</evidence>
<dbReference type="InterPro" id="IPR021151">
    <property type="entry name" value="GINS_A"/>
</dbReference>
<feature type="compositionally biased region" description="Polar residues" evidence="7">
    <location>
        <begin position="1"/>
        <end position="13"/>
    </location>
</feature>
<evidence type="ECO:0000259" key="8">
    <source>
        <dbReference type="Pfam" id="PF05916"/>
    </source>
</evidence>
<organism evidence="10 11">
    <name type="scientific">Brachionus calyciflorus</name>
    <dbReference type="NCBI Taxonomy" id="104777"/>
    <lineage>
        <taxon>Eukaryota</taxon>
        <taxon>Metazoa</taxon>
        <taxon>Spiralia</taxon>
        <taxon>Gnathifera</taxon>
        <taxon>Rotifera</taxon>
        <taxon>Eurotatoria</taxon>
        <taxon>Monogononta</taxon>
        <taxon>Pseudotrocha</taxon>
        <taxon>Ploima</taxon>
        <taxon>Brachionidae</taxon>
        <taxon>Brachionus</taxon>
    </lineage>
</organism>
<sequence>MDNEYSNVISSIRSINTDESSSLSSNTNEEEYNHHTNGTEAYSTHTNGHDNFDEDEDDEEEITPAELIEKLQQSWLNEKFSPELLEHKTAVVECIIEQIKHMENNIRSAKKGDFRIAIHKLELDRIKFLLYSYLRIRIKKIEQFASSILEEDNRRPSNIRSKLSAEEYAYASEYLKNVRAHLTASVLEHLPSNLQDLNEAVTMPRPDLDKFVFLRTMDNIKGILIDDMTNDGRNEIIDMDKGDLYIMRYNPIKSYVNSGEVQLI</sequence>
<evidence type="ECO:0000256" key="5">
    <source>
        <dbReference type="ARBA" id="ARBA00023242"/>
    </source>
</evidence>
<evidence type="ECO:0000313" key="10">
    <source>
        <dbReference type="EMBL" id="CAF1120030.1"/>
    </source>
</evidence>
<dbReference type="CDD" id="cd21692">
    <property type="entry name" value="GINS_B_Sld5"/>
    <property type="match status" value="1"/>
</dbReference>
<comment type="subcellular location">
    <subcellularLocation>
        <location evidence="1 6">Nucleus</location>
    </subcellularLocation>
</comment>
<keyword evidence="11" id="KW-1185">Reference proteome</keyword>
<dbReference type="Proteomes" id="UP000663879">
    <property type="component" value="Unassembled WGS sequence"/>
</dbReference>
<evidence type="ECO:0000259" key="9">
    <source>
        <dbReference type="Pfam" id="PF16922"/>
    </source>
</evidence>
<dbReference type="Pfam" id="PF05916">
    <property type="entry name" value="Sld5"/>
    <property type="match status" value="1"/>
</dbReference>
<dbReference type="PANTHER" id="PTHR21206:SF0">
    <property type="entry name" value="DNA REPLICATION COMPLEX GINS PROTEIN SLD5"/>
    <property type="match status" value="1"/>
</dbReference>
<dbReference type="InterPro" id="IPR031633">
    <property type="entry name" value="SLD5_C"/>
</dbReference>
<dbReference type="InterPro" id="IPR008591">
    <property type="entry name" value="GINS_Sld5"/>
</dbReference>
<evidence type="ECO:0000256" key="4">
    <source>
        <dbReference type="ARBA" id="ARBA00022705"/>
    </source>
</evidence>
<name>A0A814QIV9_9BILA</name>
<dbReference type="Gene3D" id="1.20.58.1030">
    <property type="match status" value="1"/>
</dbReference>
<dbReference type="InterPro" id="IPR038749">
    <property type="entry name" value="Sld5_GINS_A"/>
</dbReference>
<comment type="similarity">
    <text evidence="2 6">Belongs to the GINS4/SLD5 family.</text>
</comment>
<comment type="function">
    <text evidence="6">The GINS complex plays an essential role in the initiation of DNA replication.</text>
</comment>
<dbReference type="SUPFAM" id="SSF158573">
    <property type="entry name" value="GINS helical bundle-like"/>
    <property type="match status" value="1"/>
</dbReference>
<dbReference type="PIRSF" id="PIRSF007764">
    <property type="entry name" value="Sld5"/>
    <property type="match status" value="1"/>
</dbReference>
<dbReference type="OrthoDB" id="338231at2759"/>
<keyword evidence="4 6" id="KW-0235">DNA replication</keyword>
<dbReference type="CDD" id="cd11711">
    <property type="entry name" value="GINS_A_Sld5"/>
    <property type="match status" value="1"/>
</dbReference>
<gene>
    <name evidence="10" type="ORF">OXX778_LOCUS22002</name>
</gene>
<dbReference type="GO" id="GO:0006261">
    <property type="term" value="P:DNA-templated DNA replication"/>
    <property type="evidence" value="ECO:0007669"/>
    <property type="project" value="InterPro"/>
</dbReference>
<dbReference type="FunFam" id="1.20.58.1030:FF:000002">
    <property type="entry name" value="DNA replication complex GINS protein SLD5"/>
    <property type="match status" value="1"/>
</dbReference>
<evidence type="ECO:0000313" key="11">
    <source>
        <dbReference type="Proteomes" id="UP000663879"/>
    </source>
</evidence>
<reference evidence="10" key="1">
    <citation type="submission" date="2021-02" db="EMBL/GenBank/DDBJ databases">
        <authorList>
            <person name="Nowell W R."/>
        </authorList>
    </citation>
    <scope>NUCLEOTIDE SEQUENCE</scope>
    <source>
        <strain evidence="10">Ploen Becks lab</strain>
    </source>
</reference>
<feature type="domain" description="GINS subunit" evidence="8">
    <location>
        <begin position="110"/>
        <end position="183"/>
    </location>
</feature>
<feature type="compositionally biased region" description="Low complexity" evidence="7">
    <location>
        <begin position="14"/>
        <end position="27"/>
    </location>
</feature>
<keyword evidence="5 6" id="KW-0539">Nucleus</keyword>
<evidence type="ECO:0000256" key="2">
    <source>
        <dbReference type="ARBA" id="ARBA00008187"/>
    </source>
</evidence>
<accession>A0A814QIV9</accession>
<proteinExistence type="inferred from homology"/>
<feature type="domain" description="DNA replication complex GINS protein SLD5 C-terminal" evidence="9">
    <location>
        <begin position="206"/>
        <end position="264"/>
    </location>
</feature>
<dbReference type="GO" id="GO:0000727">
    <property type="term" value="P:double-strand break repair via break-induced replication"/>
    <property type="evidence" value="ECO:0007669"/>
    <property type="project" value="TreeGrafter"/>
</dbReference>
<dbReference type="PANTHER" id="PTHR21206">
    <property type="entry name" value="SLD5 PROTEIN"/>
    <property type="match status" value="1"/>
</dbReference>
<protein>
    <recommendedName>
        <fullName evidence="3 6">DNA replication complex GINS protein SLD5</fullName>
    </recommendedName>
</protein>
<dbReference type="Pfam" id="PF16922">
    <property type="entry name" value="SLD5_C"/>
    <property type="match status" value="1"/>
</dbReference>
<dbReference type="InterPro" id="IPR036224">
    <property type="entry name" value="GINS_bundle-like_dom_sf"/>
</dbReference>
<dbReference type="SUPFAM" id="SSF160059">
    <property type="entry name" value="PriA/YqbF domain"/>
    <property type="match status" value="1"/>
</dbReference>
<feature type="compositionally biased region" description="Acidic residues" evidence="7">
    <location>
        <begin position="52"/>
        <end position="61"/>
    </location>
</feature>
<comment type="caution">
    <text evidence="10">The sequence shown here is derived from an EMBL/GenBank/DDBJ whole genome shotgun (WGS) entry which is preliminary data.</text>
</comment>
<dbReference type="AlphaFoldDB" id="A0A814QIV9"/>
<feature type="region of interest" description="Disordered" evidence="7">
    <location>
        <begin position="1"/>
        <end position="61"/>
    </location>
</feature>
<evidence type="ECO:0000256" key="3">
    <source>
        <dbReference type="ARBA" id="ARBA00014804"/>
    </source>
</evidence>
<dbReference type="GO" id="GO:0000811">
    <property type="term" value="C:GINS complex"/>
    <property type="evidence" value="ECO:0007669"/>
    <property type="project" value="UniProtKB-UniRule"/>
</dbReference>
<evidence type="ECO:0000256" key="1">
    <source>
        <dbReference type="ARBA" id="ARBA00004123"/>
    </source>
</evidence>
<evidence type="ECO:0000256" key="7">
    <source>
        <dbReference type="SAM" id="MobiDB-lite"/>
    </source>
</evidence>